<gene>
    <name evidence="5" type="ORF">PMEA_00005170</name>
</gene>
<organism evidence="5 6">
    <name type="scientific">Pocillopora meandrina</name>
    <dbReference type="NCBI Taxonomy" id="46732"/>
    <lineage>
        <taxon>Eukaryota</taxon>
        <taxon>Metazoa</taxon>
        <taxon>Cnidaria</taxon>
        <taxon>Anthozoa</taxon>
        <taxon>Hexacorallia</taxon>
        <taxon>Scleractinia</taxon>
        <taxon>Astrocoeniina</taxon>
        <taxon>Pocilloporidae</taxon>
        <taxon>Pocillopora</taxon>
    </lineage>
</organism>
<dbReference type="InterPro" id="IPR036390">
    <property type="entry name" value="WH_DNA-bd_sf"/>
</dbReference>
<dbReference type="GO" id="GO:0030154">
    <property type="term" value="P:cell differentiation"/>
    <property type="evidence" value="ECO:0007669"/>
    <property type="project" value="TreeGrafter"/>
</dbReference>
<dbReference type="Pfam" id="PF00178">
    <property type="entry name" value="Ets"/>
    <property type="match status" value="1"/>
</dbReference>
<dbReference type="SUPFAM" id="SSF46785">
    <property type="entry name" value="Winged helix' DNA-binding domain"/>
    <property type="match status" value="1"/>
</dbReference>
<comment type="subcellular location">
    <subcellularLocation>
        <location evidence="3">Nucleus</location>
    </subcellularLocation>
</comment>
<evidence type="ECO:0000313" key="5">
    <source>
        <dbReference type="EMBL" id="CAH3112440.1"/>
    </source>
</evidence>
<evidence type="ECO:0000313" key="6">
    <source>
        <dbReference type="Proteomes" id="UP001159428"/>
    </source>
</evidence>
<dbReference type="GO" id="GO:0005634">
    <property type="term" value="C:nucleus"/>
    <property type="evidence" value="ECO:0007669"/>
    <property type="project" value="UniProtKB-SubCell"/>
</dbReference>
<keyword evidence="3" id="KW-0539">Nucleus</keyword>
<dbReference type="PANTHER" id="PTHR11849">
    <property type="entry name" value="ETS"/>
    <property type="match status" value="1"/>
</dbReference>
<evidence type="ECO:0000259" key="4">
    <source>
        <dbReference type="PROSITE" id="PS50061"/>
    </source>
</evidence>
<dbReference type="InterPro" id="IPR046328">
    <property type="entry name" value="ETS_fam"/>
</dbReference>
<dbReference type="Gene3D" id="1.10.10.10">
    <property type="entry name" value="Winged helix-like DNA-binding domain superfamily/Winged helix DNA-binding domain"/>
    <property type="match status" value="1"/>
</dbReference>
<evidence type="ECO:0000256" key="3">
    <source>
        <dbReference type="RuleBase" id="RU004019"/>
    </source>
</evidence>
<name>A0AAU9WHJ2_9CNID</name>
<feature type="domain" description="ETS" evidence="4">
    <location>
        <begin position="43"/>
        <end position="125"/>
    </location>
</feature>
<evidence type="ECO:0000256" key="2">
    <source>
        <dbReference type="ARBA" id="ARBA00023125"/>
    </source>
</evidence>
<dbReference type="InterPro" id="IPR036388">
    <property type="entry name" value="WH-like_DNA-bd_sf"/>
</dbReference>
<dbReference type="PRINTS" id="PR00454">
    <property type="entry name" value="ETSDOMAIN"/>
</dbReference>
<accession>A0AAU9WHJ2</accession>
<reference evidence="5 6" key="1">
    <citation type="submission" date="2022-05" db="EMBL/GenBank/DDBJ databases">
        <authorList>
            <consortium name="Genoscope - CEA"/>
            <person name="William W."/>
        </authorList>
    </citation>
    <scope>NUCLEOTIDE SEQUENCE [LARGE SCALE GENOMIC DNA]</scope>
</reference>
<comment type="caution">
    <text evidence="5">The sequence shown here is derived from an EMBL/GenBank/DDBJ whole genome shotgun (WGS) entry which is preliminary data.</text>
</comment>
<sequence length="243" mass="28361">MADNISLTRMRKMQQQVEGQVEDRVNPGRGKSSSQRQRYRNIVHLWEFLLELLAYGYQSSSIIAWTRKERGEFVLRNPEEVAKLWGSYKNVHEMTYAKLSRALRYYYQKGIIKKVAGLRLCYQFGNLPYNYEPGVTRSRYHGYRLNECIQKQLRTKELASFQSVIHGCYLSSACAPISYPLGKRCFCQTPRPTPPRPKMWFPDPLSSLLPFPEVMFPTSVDAMKPFFSPSGHNPFYRNMMNST</sequence>
<protein>
    <recommendedName>
        <fullName evidence="4">ETS domain-containing protein</fullName>
    </recommendedName>
</protein>
<dbReference type="PROSITE" id="PS50061">
    <property type="entry name" value="ETS_DOMAIN_3"/>
    <property type="match status" value="1"/>
</dbReference>
<dbReference type="AlphaFoldDB" id="A0AAU9WHJ2"/>
<dbReference type="PANTHER" id="PTHR11849:SF133">
    <property type="entry name" value="ETS DOMAIN-CONTAINING PROTEIN"/>
    <property type="match status" value="1"/>
</dbReference>
<keyword evidence="6" id="KW-1185">Reference proteome</keyword>
<comment type="similarity">
    <text evidence="1 3">Belongs to the ETS family.</text>
</comment>
<dbReference type="GO" id="GO:0043565">
    <property type="term" value="F:sequence-specific DNA binding"/>
    <property type="evidence" value="ECO:0007669"/>
    <property type="project" value="InterPro"/>
</dbReference>
<dbReference type="Proteomes" id="UP001159428">
    <property type="component" value="Unassembled WGS sequence"/>
</dbReference>
<keyword evidence="2 3" id="KW-0238">DNA-binding</keyword>
<dbReference type="EMBL" id="CALNXJ010000013">
    <property type="protein sequence ID" value="CAH3112440.1"/>
    <property type="molecule type" value="Genomic_DNA"/>
</dbReference>
<dbReference type="PROSITE" id="PS00345">
    <property type="entry name" value="ETS_DOMAIN_1"/>
    <property type="match status" value="1"/>
</dbReference>
<dbReference type="SMART" id="SM00413">
    <property type="entry name" value="ETS"/>
    <property type="match status" value="1"/>
</dbReference>
<dbReference type="InterPro" id="IPR000418">
    <property type="entry name" value="Ets_dom"/>
</dbReference>
<evidence type="ECO:0000256" key="1">
    <source>
        <dbReference type="ARBA" id="ARBA00005562"/>
    </source>
</evidence>
<dbReference type="GO" id="GO:0000981">
    <property type="term" value="F:DNA-binding transcription factor activity, RNA polymerase II-specific"/>
    <property type="evidence" value="ECO:0007669"/>
    <property type="project" value="TreeGrafter"/>
</dbReference>
<proteinExistence type="inferred from homology"/>